<dbReference type="EMBL" id="UINC01049316">
    <property type="protein sequence ID" value="SVB60950.1"/>
    <property type="molecule type" value="Genomic_DNA"/>
</dbReference>
<gene>
    <name evidence="2" type="ORF">METZ01_LOCUS213804</name>
</gene>
<evidence type="ECO:0000313" key="2">
    <source>
        <dbReference type="EMBL" id="SVB60950.1"/>
    </source>
</evidence>
<dbReference type="Pfam" id="PF00485">
    <property type="entry name" value="PRK"/>
    <property type="match status" value="1"/>
</dbReference>
<evidence type="ECO:0000259" key="1">
    <source>
        <dbReference type="Pfam" id="PF00485"/>
    </source>
</evidence>
<name>A0A382FDF9_9ZZZZ</name>
<proteinExistence type="predicted"/>
<dbReference type="PANTHER" id="PTHR10285">
    <property type="entry name" value="URIDINE KINASE"/>
    <property type="match status" value="1"/>
</dbReference>
<sequence length="195" mass="21791">VADEGKIPTLAIAGSQGTGKSTLAQALQVLLQAQHARRVVIISLDDFYLTRADRQQLGEQVHPLLKTRGVPGTHDLGAIQKVLADLQGGGSTEIPVFDKARDDRAETARSVTRADIVICEGWCWGARPEAEESLRAPINSLETERDADGRWRRYVNHQLRDYQPLFSQDFTVFLQVPSMVQVFAWRWQQEQDLAG</sequence>
<dbReference type="InterPro" id="IPR027417">
    <property type="entry name" value="P-loop_NTPase"/>
</dbReference>
<accession>A0A382FDF9</accession>
<feature type="non-terminal residue" evidence="2">
    <location>
        <position position="1"/>
    </location>
</feature>
<feature type="non-terminal residue" evidence="2">
    <location>
        <position position="195"/>
    </location>
</feature>
<dbReference type="SUPFAM" id="SSF52540">
    <property type="entry name" value="P-loop containing nucleoside triphosphate hydrolases"/>
    <property type="match status" value="1"/>
</dbReference>
<dbReference type="GO" id="GO:0016301">
    <property type="term" value="F:kinase activity"/>
    <property type="evidence" value="ECO:0007669"/>
    <property type="project" value="InterPro"/>
</dbReference>
<dbReference type="Gene3D" id="3.40.50.300">
    <property type="entry name" value="P-loop containing nucleotide triphosphate hydrolases"/>
    <property type="match status" value="1"/>
</dbReference>
<dbReference type="InterPro" id="IPR006083">
    <property type="entry name" value="PRK/URK"/>
</dbReference>
<dbReference type="GO" id="GO:0005524">
    <property type="term" value="F:ATP binding"/>
    <property type="evidence" value="ECO:0007669"/>
    <property type="project" value="InterPro"/>
</dbReference>
<dbReference type="AlphaFoldDB" id="A0A382FDF9"/>
<organism evidence="2">
    <name type="scientific">marine metagenome</name>
    <dbReference type="NCBI Taxonomy" id="408172"/>
    <lineage>
        <taxon>unclassified sequences</taxon>
        <taxon>metagenomes</taxon>
        <taxon>ecological metagenomes</taxon>
    </lineage>
</organism>
<protein>
    <recommendedName>
        <fullName evidence="1">Phosphoribulokinase/uridine kinase domain-containing protein</fullName>
    </recommendedName>
</protein>
<reference evidence="2" key="1">
    <citation type="submission" date="2018-05" db="EMBL/GenBank/DDBJ databases">
        <authorList>
            <person name="Lanie J.A."/>
            <person name="Ng W.-L."/>
            <person name="Kazmierczak K.M."/>
            <person name="Andrzejewski T.M."/>
            <person name="Davidsen T.M."/>
            <person name="Wayne K.J."/>
            <person name="Tettelin H."/>
            <person name="Glass J.I."/>
            <person name="Rusch D."/>
            <person name="Podicherti R."/>
            <person name="Tsui H.-C.T."/>
            <person name="Winkler M.E."/>
        </authorList>
    </citation>
    <scope>NUCLEOTIDE SEQUENCE</scope>
</reference>
<feature type="domain" description="Phosphoribulokinase/uridine kinase" evidence="1">
    <location>
        <begin position="10"/>
        <end position="121"/>
    </location>
</feature>